<comment type="function">
    <text evidence="10 12">Part of the ABC transporter complex UgpBAEC involved in sn-glycerol-3-phosphate (G3P) import. Probably responsible for the translocation of the substrate across the membrane.</text>
</comment>
<dbReference type="EMBL" id="FPBD01000007">
    <property type="protein sequence ID" value="SFU04969.1"/>
    <property type="molecule type" value="Genomic_DNA"/>
</dbReference>
<evidence type="ECO:0000256" key="11">
    <source>
        <dbReference type="RuleBase" id="RU363032"/>
    </source>
</evidence>
<dbReference type="AlphaFoldDB" id="A0A1I7CZY1"/>
<dbReference type="GO" id="GO:0055085">
    <property type="term" value="P:transmembrane transport"/>
    <property type="evidence" value="ECO:0007669"/>
    <property type="project" value="InterPro"/>
</dbReference>
<evidence type="ECO:0000313" key="15">
    <source>
        <dbReference type="Proteomes" id="UP000183371"/>
    </source>
</evidence>
<evidence type="ECO:0000259" key="13">
    <source>
        <dbReference type="PROSITE" id="PS50928"/>
    </source>
</evidence>
<organism evidence="14 15">
    <name type="scientific">Pseudovibrio denitrificans</name>
    <dbReference type="NCBI Taxonomy" id="258256"/>
    <lineage>
        <taxon>Bacteria</taxon>
        <taxon>Pseudomonadati</taxon>
        <taxon>Pseudomonadota</taxon>
        <taxon>Alphaproteobacteria</taxon>
        <taxon>Hyphomicrobiales</taxon>
        <taxon>Stappiaceae</taxon>
        <taxon>Pseudovibrio</taxon>
    </lineage>
</organism>
<dbReference type="PANTHER" id="PTHR43744">
    <property type="entry name" value="ABC TRANSPORTER PERMEASE PROTEIN MG189-RELATED-RELATED"/>
    <property type="match status" value="1"/>
</dbReference>
<evidence type="ECO:0000256" key="4">
    <source>
        <dbReference type="ARBA" id="ARBA00020515"/>
    </source>
</evidence>
<keyword evidence="9 11" id="KW-0472">Membrane</keyword>
<feature type="transmembrane region" description="Helical" evidence="11">
    <location>
        <begin position="12"/>
        <end position="32"/>
    </location>
</feature>
<evidence type="ECO:0000256" key="2">
    <source>
        <dbReference type="ARBA" id="ARBA00009306"/>
    </source>
</evidence>
<evidence type="ECO:0000256" key="12">
    <source>
        <dbReference type="RuleBase" id="RU363056"/>
    </source>
</evidence>
<dbReference type="InterPro" id="IPR035906">
    <property type="entry name" value="MetI-like_sf"/>
</dbReference>
<feature type="transmembrane region" description="Helical" evidence="11">
    <location>
        <begin position="67"/>
        <end position="91"/>
    </location>
</feature>
<dbReference type="GO" id="GO:0005886">
    <property type="term" value="C:plasma membrane"/>
    <property type="evidence" value="ECO:0007669"/>
    <property type="project" value="UniProtKB-SubCell"/>
</dbReference>
<keyword evidence="7 11" id="KW-0812">Transmembrane</keyword>
<feature type="transmembrane region" description="Helical" evidence="11">
    <location>
        <begin position="136"/>
        <end position="159"/>
    </location>
</feature>
<reference evidence="15" key="1">
    <citation type="submission" date="2016-10" db="EMBL/GenBank/DDBJ databases">
        <authorList>
            <person name="Varghese N."/>
            <person name="Submissions S."/>
        </authorList>
    </citation>
    <scope>NUCLEOTIDE SEQUENCE [LARGE SCALE GENOMIC DNA]</scope>
    <source>
        <strain evidence="15">DSM 17465</strain>
    </source>
</reference>
<feature type="domain" description="ABC transmembrane type-1" evidence="13">
    <location>
        <begin position="68"/>
        <end position="257"/>
    </location>
</feature>
<feature type="transmembrane region" description="Helical" evidence="11">
    <location>
        <begin position="103"/>
        <end position="124"/>
    </location>
</feature>
<keyword evidence="8 11" id="KW-1133">Transmembrane helix</keyword>
<dbReference type="PROSITE" id="PS50928">
    <property type="entry name" value="ABC_TM1"/>
    <property type="match status" value="1"/>
</dbReference>
<proteinExistence type="inferred from homology"/>
<evidence type="ECO:0000256" key="7">
    <source>
        <dbReference type="ARBA" id="ARBA00022692"/>
    </source>
</evidence>
<dbReference type="SUPFAM" id="SSF161098">
    <property type="entry name" value="MetI-like"/>
    <property type="match status" value="1"/>
</dbReference>
<comment type="subcellular location">
    <subcellularLocation>
        <location evidence="12">Cell inner membrane</location>
        <topology evidence="12">Multi-pass membrane protein</topology>
    </subcellularLocation>
    <subcellularLocation>
        <location evidence="1 11">Cell membrane</location>
        <topology evidence="1 11">Multi-pass membrane protein</topology>
    </subcellularLocation>
</comment>
<name>A0A1I7CZY1_9HYPH</name>
<evidence type="ECO:0000256" key="3">
    <source>
        <dbReference type="ARBA" id="ARBA00011557"/>
    </source>
</evidence>
<keyword evidence="5 11" id="KW-0813">Transport</keyword>
<dbReference type="InterPro" id="IPR000515">
    <property type="entry name" value="MetI-like"/>
</dbReference>
<comment type="subunit">
    <text evidence="3 12">The complex is composed of two ATP-binding proteins (UgpC), two transmembrane proteins (UgpA and UgpE) and a solute-binding protein (UgpB).</text>
</comment>
<feature type="transmembrane region" description="Helical" evidence="11">
    <location>
        <begin position="180"/>
        <end position="203"/>
    </location>
</feature>
<gene>
    <name evidence="12" type="primary">ugpE</name>
    <name evidence="14" type="ORF">SAMN05444141_10778</name>
</gene>
<evidence type="ECO:0000256" key="6">
    <source>
        <dbReference type="ARBA" id="ARBA00022475"/>
    </source>
</evidence>
<feature type="transmembrane region" description="Helical" evidence="11">
    <location>
        <begin position="240"/>
        <end position="257"/>
    </location>
</feature>
<dbReference type="CDD" id="cd06261">
    <property type="entry name" value="TM_PBP2"/>
    <property type="match status" value="1"/>
</dbReference>
<evidence type="ECO:0000256" key="5">
    <source>
        <dbReference type="ARBA" id="ARBA00022448"/>
    </source>
</evidence>
<dbReference type="PANTHER" id="PTHR43744:SF8">
    <property type="entry name" value="SN-GLYCEROL-3-PHOSPHATE TRANSPORT SYSTEM PERMEASE PROTEIN UGPE"/>
    <property type="match status" value="1"/>
</dbReference>
<comment type="similarity">
    <text evidence="2 11">Belongs to the binding-protein-dependent transport system permease family.</text>
</comment>
<sequence>MINQTPKWPVFVLGSVAVIWIVPLVGIIAMSIRPEGEIVNGWWTIEPFTFTLEAWREVWVNYPIGRAFLNSLAVASFATILPVLFAPAAAYAFHYLKFPFRRILLLILVNAFVVPNQVVIIPLFKLWREMGLIDTYWSVVIPFVGLSFAWSVLLVKNFLSNFPRSLIDAAQVDGCGHLRTYFFIVLPNTLTAMAAVGILQFMWTWNSLLLPMLFLRENATLPVMLSTISGTYEPNWDQRAVATIITSILPLIIFLFFQKYFSADGKNNSGSKG</sequence>
<evidence type="ECO:0000256" key="8">
    <source>
        <dbReference type="ARBA" id="ARBA00022989"/>
    </source>
</evidence>
<evidence type="ECO:0000256" key="10">
    <source>
        <dbReference type="ARBA" id="ARBA00037054"/>
    </source>
</evidence>
<evidence type="ECO:0000313" key="14">
    <source>
        <dbReference type="EMBL" id="SFU04969.1"/>
    </source>
</evidence>
<keyword evidence="15" id="KW-1185">Reference proteome</keyword>
<keyword evidence="6 12" id="KW-1003">Cell membrane</keyword>
<dbReference type="Pfam" id="PF00528">
    <property type="entry name" value="BPD_transp_1"/>
    <property type="match status" value="1"/>
</dbReference>
<accession>A0A1I7CZY1</accession>
<dbReference type="Proteomes" id="UP000183371">
    <property type="component" value="Unassembled WGS sequence"/>
</dbReference>
<protein>
    <recommendedName>
        <fullName evidence="4 12">sn-glycerol-3-phosphate transport system permease protein UgpE</fullName>
    </recommendedName>
</protein>
<dbReference type="RefSeq" id="WP_008551094.1">
    <property type="nucleotide sequence ID" value="NZ_FPBD01000007.1"/>
</dbReference>
<keyword evidence="12" id="KW-0997">Cell inner membrane</keyword>
<dbReference type="Gene3D" id="1.10.3720.10">
    <property type="entry name" value="MetI-like"/>
    <property type="match status" value="1"/>
</dbReference>
<evidence type="ECO:0000256" key="1">
    <source>
        <dbReference type="ARBA" id="ARBA00004651"/>
    </source>
</evidence>
<evidence type="ECO:0000256" key="9">
    <source>
        <dbReference type="ARBA" id="ARBA00023136"/>
    </source>
</evidence>